<feature type="region of interest" description="Disordered" evidence="2">
    <location>
        <begin position="1325"/>
        <end position="1351"/>
    </location>
</feature>
<dbReference type="OrthoDB" id="6430915at2759"/>
<feature type="region of interest" description="Disordered" evidence="2">
    <location>
        <begin position="1082"/>
        <end position="1132"/>
    </location>
</feature>
<evidence type="ECO:0000256" key="2">
    <source>
        <dbReference type="SAM" id="MobiDB-lite"/>
    </source>
</evidence>
<evidence type="ECO:0000256" key="1">
    <source>
        <dbReference type="ARBA" id="ARBA00022553"/>
    </source>
</evidence>
<dbReference type="EMBL" id="OC856426">
    <property type="protein sequence ID" value="CAD7623725.1"/>
    <property type="molecule type" value="Genomic_DNA"/>
</dbReference>
<evidence type="ECO:0000259" key="3">
    <source>
        <dbReference type="Pfam" id="PF21877"/>
    </source>
</evidence>
<feature type="domain" description="Neurofibromin PH" evidence="3">
    <location>
        <begin position="2"/>
        <end position="66"/>
    </location>
</feature>
<evidence type="ECO:0000313" key="4">
    <source>
        <dbReference type="EMBL" id="CAD7623725.1"/>
    </source>
</evidence>
<sequence>SAEKTKVLSHSVLLNDVYYASEIEEVCLVDDNQFTLTISNESGPLSFIHNDCDSIVQAIIHIRTRWELSQPDSVTVHTKIRPKDVPGTLLNMALLNLGSADPNLRTAAYNLLCALTGTFDLKIEGQLLETAGLCIPSNNTIFIKQISENEKLAINASHLTLEFLEECIQGFRASNIELKHLCLEYMTPWLPNLTRFCKHSDDNKRQRVATILDKLITLTIEEVEMYPSIQAKIWGNIGQVSDLLDLTLDSFIKRSVTGGLGSSQAEIMADTAVALASANVQLVAMKVISRLCRVIEKTCTSPTSTLVLTGTFDLKIEGQLLETAGLCIPSNNTIFIKQISEKLAINASHLTLEFLEECIQGFRASNIELKHLCLEYMTPWLPNLTRFCKHSDDNKRQRVATILDKLITLTIEEVEMYPSIQAKIWGNIGQVSDLLDLTLDSFIKRSVTGGLGSSQAEIMADTAVALASANVQLVAMKVISRLCRVIEKTLALASANVQLVAMKVISRLCRVIEKTCTSPTSTLEQHLMWDDIAILGRYLLMLSFNNCLDVANHLPYLFHIVTLLVHTGPMSLRASIHGLVINIIHSLCTCTKPSFSGETQRLLRLSLDEFSLPKFYLLFGISKVKSAAVTAFRSTATGSHGRHFCIDRHHYLPQDRSFNQSIGEHQERIPLASLEVITDALLEIMEACMKNIPNCDWLQQWIELSKSFAFRYNPALQPRAIIVFGCISKTTIDQEVKQLLRILVKALESFQDLQLIEAIIMGLTRLQPLLAPESAIHRALFWVAISVLQLDEMSLYASGLALLEQNLHTLDSMSTFETNTLKHIMMSTREPLEWHFKQLDHSVGLSFKSNFHCALVGHLIKGFRHPTPTTVSRTARILNMLLGIIAKPHKRDKFEVTVDSAAYLSALVSVSEEVQSRCHLKHRITRLVSESPSTKNFTSDLQQNVSNTTGSSTSPKNPPTTPTQQTPSPTPLPSPSTSMSSCVSQSTQITIIASTYAMHQLHPQSPSTASVSSHPTTPTNRRQKSWDQLDQNAISQAKLTRASNYHFQHNMNPALTQPHKDPAKHWKSLDIEAANSFRPLFRTQRSSSMPTPKVHKSVDNSVSSGSVAVVDNNSASSSRGRGSPEDSTIAADDIEDTARLRDKNRNSRVSVSNEDNVLLDPEVLTDFPTQALVLTILATLVRNTTDELEMRILYEYLAEASVVFPKVFPVIHSLLDAKITSVLSLCHDQVILSAVQSIIQNMIACEDAQQQPHYLQTFGFGGLWRFAGPFSKSYQSNLDNAELFVNCLEAMVETCLPVDDGEVRELEYPSTLSVSSTMNLSSSMSSLTLGSPTDKEMTAQEYHSTNSVSSAANANCETKRNGASNQHPFIKQRSFKCKAPKNGSK</sequence>
<dbReference type="InterPro" id="IPR054071">
    <property type="entry name" value="PH_NF1"/>
</dbReference>
<name>A0A7R9KIT1_9ACAR</name>
<dbReference type="PANTHER" id="PTHR10194">
    <property type="entry name" value="RAS GTPASE-ACTIVATING PROTEINS"/>
    <property type="match status" value="1"/>
</dbReference>
<protein>
    <recommendedName>
        <fullName evidence="3">Neurofibromin PH domain-containing protein</fullName>
    </recommendedName>
</protein>
<dbReference type="Proteomes" id="UP000759131">
    <property type="component" value="Unassembled WGS sequence"/>
</dbReference>
<reference evidence="4" key="1">
    <citation type="submission" date="2020-11" db="EMBL/GenBank/DDBJ databases">
        <authorList>
            <person name="Tran Van P."/>
        </authorList>
    </citation>
    <scope>NUCLEOTIDE SEQUENCE</scope>
</reference>
<proteinExistence type="predicted"/>
<dbReference type="InterPro" id="IPR011993">
    <property type="entry name" value="PH-like_dom_sf"/>
</dbReference>
<feature type="region of interest" description="Disordered" evidence="2">
    <location>
        <begin position="1001"/>
        <end position="1029"/>
    </location>
</feature>
<accession>A0A7R9KIT1</accession>
<feature type="non-terminal residue" evidence="4">
    <location>
        <position position="1385"/>
    </location>
</feature>
<dbReference type="SUPFAM" id="SSF48371">
    <property type="entry name" value="ARM repeat"/>
    <property type="match status" value="1"/>
</dbReference>
<organism evidence="4">
    <name type="scientific">Medioppia subpectinata</name>
    <dbReference type="NCBI Taxonomy" id="1979941"/>
    <lineage>
        <taxon>Eukaryota</taxon>
        <taxon>Metazoa</taxon>
        <taxon>Ecdysozoa</taxon>
        <taxon>Arthropoda</taxon>
        <taxon>Chelicerata</taxon>
        <taxon>Arachnida</taxon>
        <taxon>Acari</taxon>
        <taxon>Acariformes</taxon>
        <taxon>Sarcoptiformes</taxon>
        <taxon>Oribatida</taxon>
        <taxon>Brachypylina</taxon>
        <taxon>Oppioidea</taxon>
        <taxon>Oppiidae</taxon>
        <taxon>Medioppia</taxon>
    </lineage>
</organism>
<dbReference type="InterPro" id="IPR016024">
    <property type="entry name" value="ARM-type_fold"/>
</dbReference>
<feature type="region of interest" description="Disordered" evidence="2">
    <location>
        <begin position="932"/>
        <end position="983"/>
    </location>
</feature>
<feature type="compositionally biased region" description="Low complexity" evidence="2">
    <location>
        <begin position="1099"/>
        <end position="1121"/>
    </location>
</feature>
<keyword evidence="5" id="KW-1185">Reference proteome</keyword>
<evidence type="ECO:0000313" key="5">
    <source>
        <dbReference type="Proteomes" id="UP000759131"/>
    </source>
</evidence>
<feature type="compositionally biased region" description="Polar residues" evidence="2">
    <location>
        <begin position="1002"/>
        <end position="1029"/>
    </location>
</feature>
<dbReference type="PANTHER" id="PTHR10194:SF142">
    <property type="entry name" value="NEUROFIBROMIN"/>
    <property type="match status" value="1"/>
</dbReference>
<dbReference type="Gene3D" id="2.30.29.30">
    <property type="entry name" value="Pleckstrin-homology domain (PH domain)/Phosphotyrosine-binding domain (PTB)"/>
    <property type="match status" value="1"/>
</dbReference>
<gene>
    <name evidence="4" type="ORF">OSB1V03_LOCUS4176</name>
</gene>
<dbReference type="EMBL" id="CAJPIZ010001851">
    <property type="protein sequence ID" value="CAG2104155.1"/>
    <property type="molecule type" value="Genomic_DNA"/>
</dbReference>
<keyword evidence="1" id="KW-0597">Phosphoprotein</keyword>
<dbReference type="Pfam" id="PF21877">
    <property type="entry name" value="PH_NF1"/>
    <property type="match status" value="1"/>
</dbReference>
<feature type="compositionally biased region" description="Polar residues" evidence="2">
    <location>
        <begin position="932"/>
        <end position="947"/>
    </location>
</feature>
<dbReference type="InterPro" id="IPR039360">
    <property type="entry name" value="Ras_GTPase"/>
</dbReference>